<dbReference type="EMBL" id="CP042806">
    <property type="protein sequence ID" value="QEE27914.1"/>
    <property type="molecule type" value="Genomic_DNA"/>
</dbReference>
<dbReference type="InterPro" id="IPR050810">
    <property type="entry name" value="Bact_Secretion_Sys_Channel"/>
</dbReference>
<dbReference type="GO" id="GO:0009306">
    <property type="term" value="P:protein secretion"/>
    <property type="evidence" value="ECO:0007669"/>
    <property type="project" value="InterPro"/>
</dbReference>
<sequence>MLSKNVELYAVVEKHRQSSVRCHGIATGALVLAVSFPLSLFAQEATQSSSMIENPACQDCRSFHLEGDAKAILKQVLHVYGVDVVWAHPSIPPQRSIRFDLEGADLSTAGYVLGIMTNSFFVPINKHLALVVANTPENRSAFSRKSVAIIPVNNVVDRKESEVISRLASTVFELPGASLHDGLLTVRGDPEALDQISRTAEHLYRPTPRVRLVMRSYLVTSTNTRKAGIEFPTKFTFFNVLTEANKLIRDNASVVEEIISEGLASEGDVLTIASLLIASGYAGSSVLGNSSVYFGGGRTATGVQFDSASVQTSLQRSKLERLQEQTLLLADGSSGKLRFGQRYPIETSRTSVTTSSTSSSSSTTTPSIQYEDLGVTLETKVHLSAEGDTCLELHQTIRGLQGQKANGIPILDNQEFATSLSVPHNGSALLVSDVSQSETRAIRGLTSAVPTESMLDKTTTQLVIVMTPYVLDARSDR</sequence>
<evidence type="ECO:0000256" key="4">
    <source>
        <dbReference type="RuleBase" id="RU004003"/>
    </source>
</evidence>
<evidence type="ECO:0000259" key="7">
    <source>
        <dbReference type="Pfam" id="PF00263"/>
    </source>
</evidence>
<protein>
    <submittedName>
        <fullName evidence="8">Type II and III secretion system protein</fullName>
    </submittedName>
</protein>
<dbReference type="OrthoDB" id="116517at2"/>
<dbReference type="KEGG" id="talb:FTW19_07835"/>
<evidence type="ECO:0000313" key="9">
    <source>
        <dbReference type="Proteomes" id="UP000321820"/>
    </source>
</evidence>
<dbReference type="Pfam" id="PF00263">
    <property type="entry name" value="Secretin"/>
    <property type="match status" value="1"/>
</dbReference>
<organism evidence="8 9">
    <name type="scientific">Terriglobus albidus</name>
    <dbReference type="NCBI Taxonomy" id="1592106"/>
    <lineage>
        <taxon>Bacteria</taxon>
        <taxon>Pseudomonadati</taxon>
        <taxon>Acidobacteriota</taxon>
        <taxon>Terriglobia</taxon>
        <taxon>Terriglobales</taxon>
        <taxon>Acidobacteriaceae</taxon>
        <taxon>Terriglobus</taxon>
    </lineage>
</organism>
<dbReference type="PANTHER" id="PTHR30332:SF24">
    <property type="entry name" value="SECRETIN GSPD-RELATED"/>
    <property type="match status" value="1"/>
</dbReference>
<keyword evidence="9" id="KW-1185">Reference proteome</keyword>
<reference evidence="8 9" key="1">
    <citation type="submission" date="2019-08" db="EMBL/GenBank/DDBJ databases">
        <title>Complete genome sequence of Terriglobus albidus strain ORNL.</title>
        <authorList>
            <person name="Podar M."/>
        </authorList>
    </citation>
    <scope>NUCLEOTIDE SEQUENCE [LARGE SCALE GENOMIC DNA]</scope>
    <source>
        <strain evidence="8 9">ORNL</strain>
    </source>
</reference>
<dbReference type="InterPro" id="IPR004846">
    <property type="entry name" value="T2SS/T3SS_dom"/>
</dbReference>
<dbReference type="AlphaFoldDB" id="A0A5B9E8H9"/>
<dbReference type="GO" id="GO:0016020">
    <property type="term" value="C:membrane"/>
    <property type="evidence" value="ECO:0007669"/>
    <property type="project" value="UniProtKB-SubCell"/>
</dbReference>
<feature type="domain" description="Type II/III secretion system secretin-like" evidence="7">
    <location>
        <begin position="315"/>
        <end position="441"/>
    </location>
</feature>
<keyword evidence="6" id="KW-0812">Transmembrane</keyword>
<feature type="region of interest" description="Disordered" evidence="5">
    <location>
        <begin position="348"/>
        <end position="367"/>
    </location>
</feature>
<evidence type="ECO:0000256" key="6">
    <source>
        <dbReference type="SAM" id="Phobius"/>
    </source>
</evidence>
<evidence type="ECO:0000313" key="8">
    <source>
        <dbReference type="EMBL" id="QEE27914.1"/>
    </source>
</evidence>
<evidence type="ECO:0000256" key="2">
    <source>
        <dbReference type="ARBA" id="ARBA00022729"/>
    </source>
</evidence>
<proteinExistence type="inferred from homology"/>
<evidence type="ECO:0000256" key="5">
    <source>
        <dbReference type="SAM" id="MobiDB-lite"/>
    </source>
</evidence>
<name>A0A5B9E8H9_9BACT</name>
<comment type="similarity">
    <text evidence="4">Belongs to the bacterial secretin family.</text>
</comment>
<comment type="subcellular location">
    <subcellularLocation>
        <location evidence="1">Membrane</location>
    </subcellularLocation>
</comment>
<dbReference type="GO" id="GO:0015627">
    <property type="term" value="C:type II protein secretion system complex"/>
    <property type="evidence" value="ECO:0007669"/>
    <property type="project" value="TreeGrafter"/>
</dbReference>
<dbReference type="Proteomes" id="UP000321820">
    <property type="component" value="Chromosome"/>
</dbReference>
<accession>A0A5B9E8H9</accession>
<gene>
    <name evidence="8" type="ORF">FTW19_07835</name>
</gene>
<keyword evidence="6" id="KW-1133">Transmembrane helix</keyword>
<dbReference type="PANTHER" id="PTHR30332">
    <property type="entry name" value="PROBABLE GENERAL SECRETION PATHWAY PROTEIN D"/>
    <property type="match status" value="1"/>
</dbReference>
<keyword evidence="2" id="KW-0732">Signal</keyword>
<evidence type="ECO:0000256" key="1">
    <source>
        <dbReference type="ARBA" id="ARBA00004370"/>
    </source>
</evidence>
<keyword evidence="3 6" id="KW-0472">Membrane</keyword>
<evidence type="ECO:0000256" key="3">
    <source>
        <dbReference type="ARBA" id="ARBA00023136"/>
    </source>
</evidence>
<feature type="transmembrane region" description="Helical" evidence="6">
    <location>
        <begin position="20"/>
        <end position="42"/>
    </location>
</feature>